<dbReference type="EMBL" id="CP028940">
    <property type="protein sequence ID" value="QKM60137.1"/>
    <property type="molecule type" value="Genomic_DNA"/>
</dbReference>
<keyword evidence="2" id="KW-1185">Reference proteome</keyword>
<name>A0A6M9PMX6_9BURK</name>
<sequence>MSTIGKPKKIVRLNLTGGAGLEAVKIGRYLRNHNITTWTDAKSDICASACNRVFAGCTERIYSSADHIQTGKNLENHKKNGLGYHHPNINGDFQAAHKSNRTVIAPYMKEMLPPSAYQWVHQADESNFTRNLIWLNGREALELGISTSNKAPLYLRILGRWELSAGPLKG</sequence>
<evidence type="ECO:0000313" key="2">
    <source>
        <dbReference type="Proteomes" id="UP000501090"/>
    </source>
</evidence>
<accession>A0A6M9PMX6</accession>
<gene>
    <name evidence="1" type="ORF">DN92_03250</name>
</gene>
<evidence type="ECO:0000313" key="1">
    <source>
        <dbReference type="EMBL" id="QKM60137.1"/>
    </source>
</evidence>
<protein>
    <submittedName>
        <fullName evidence="1">Uncharacterized protein</fullName>
    </submittedName>
</protein>
<dbReference type="SUPFAM" id="SSF52096">
    <property type="entry name" value="ClpP/crotonase"/>
    <property type="match status" value="1"/>
</dbReference>
<dbReference type="RefSeq" id="WP_173959907.1">
    <property type="nucleotide sequence ID" value="NZ_CBCSCC010000016.1"/>
</dbReference>
<dbReference type="KEGG" id="pard:DN92_03250"/>
<dbReference type="InterPro" id="IPR029045">
    <property type="entry name" value="ClpP/crotonase-like_dom_sf"/>
</dbReference>
<organism evidence="1 2">
    <name type="scientific">Polynucleobacter arcticus</name>
    <dbReference type="NCBI Taxonomy" id="1743165"/>
    <lineage>
        <taxon>Bacteria</taxon>
        <taxon>Pseudomonadati</taxon>
        <taxon>Pseudomonadota</taxon>
        <taxon>Betaproteobacteria</taxon>
        <taxon>Burkholderiales</taxon>
        <taxon>Burkholderiaceae</taxon>
        <taxon>Polynucleobacter</taxon>
    </lineage>
</organism>
<reference evidence="1 2" key="1">
    <citation type="submission" date="2018-04" db="EMBL/GenBank/DDBJ databases">
        <title>Polynucleobacter sp. UK-Long2-W17 genome.</title>
        <authorList>
            <person name="Hahn M.W."/>
        </authorList>
    </citation>
    <scope>NUCLEOTIDE SEQUENCE [LARGE SCALE GENOMIC DNA]</scope>
    <source>
        <strain evidence="1 2">UK-Long2-W17</strain>
    </source>
</reference>
<proteinExistence type="predicted"/>
<dbReference type="Proteomes" id="UP000501090">
    <property type="component" value="Chromosome"/>
</dbReference>
<dbReference type="AlphaFoldDB" id="A0A6M9PMX6"/>